<evidence type="ECO:0000313" key="3">
    <source>
        <dbReference type="Proteomes" id="UP000275975"/>
    </source>
</evidence>
<evidence type="ECO:0000313" key="2">
    <source>
        <dbReference type="EMBL" id="RRE94530.1"/>
    </source>
</evidence>
<feature type="transmembrane region" description="Helical" evidence="1">
    <location>
        <begin position="12"/>
        <end position="32"/>
    </location>
</feature>
<dbReference type="Proteomes" id="UP000275975">
    <property type="component" value="Unassembled WGS sequence"/>
</dbReference>
<keyword evidence="1" id="KW-0472">Membrane</keyword>
<gene>
    <name evidence="2" type="ORF">EAO17_27670</name>
</gene>
<comment type="caution">
    <text evidence="2">The sequence shown here is derived from an EMBL/GenBank/DDBJ whole genome shotgun (WGS) entry which is preliminary data.</text>
</comment>
<accession>A0ABD7J4Q2</accession>
<proteinExistence type="predicted"/>
<reference evidence="2 3" key="1">
    <citation type="journal article" date="2019" name="Antimicrob. Agents Chemother.">
        <title>Applying Rapid Whole Genome Sequencing to Predict Phenotypic Antimicrobial Susceptibility Testing Results Among Carbapenem-Resistant Klebsiella pneumoniae Clinical Isolates.</title>
        <authorList>
            <person name="Tamma P.D."/>
            <person name="Fan Y."/>
            <person name="Bergman Y."/>
            <person name="Pertea G."/>
            <person name="Kazmi A."/>
            <person name="Lewis S."/>
            <person name="Carroll K.C."/>
            <person name="Schatz M.C."/>
            <person name="Timp W."/>
            <person name="Simner P.J."/>
        </authorList>
    </citation>
    <scope>NUCLEOTIDE SEQUENCE [LARGE SCALE GENOMIC DNA]</scope>
    <source>
        <strain evidence="2 3">KLPN_104</strain>
    </source>
</reference>
<keyword evidence="1" id="KW-1133">Transmembrane helix</keyword>
<sequence length="74" mass="8626">MTGCWNGKVAGYRLNILIFMLFILIFNIIFVMRTCIVTPYSDVTFNPFSDVTFSGIKDPILRPWRHQDACDHVR</sequence>
<organism evidence="2 3">
    <name type="scientific">Klebsiella pneumoniae</name>
    <dbReference type="NCBI Taxonomy" id="573"/>
    <lineage>
        <taxon>Bacteria</taxon>
        <taxon>Pseudomonadati</taxon>
        <taxon>Pseudomonadota</taxon>
        <taxon>Gammaproteobacteria</taxon>
        <taxon>Enterobacterales</taxon>
        <taxon>Enterobacteriaceae</taxon>
        <taxon>Klebsiella/Raoultella group</taxon>
        <taxon>Klebsiella</taxon>
        <taxon>Klebsiella pneumoniae complex</taxon>
    </lineage>
</organism>
<evidence type="ECO:0000256" key="1">
    <source>
        <dbReference type="SAM" id="Phobius"/>
    </source>
</evidence>
<dbReference type="EMBL" id="RDAM01000002">
    <property type="protein sequence ID" value="RRE94530.1"/>
    <property type="molecule type" value="Genomic_DNA"/>
</dbReference>
<protein>
    <submittedName>
        <fullName evidence="2">Uncharacterized protein</fullName>
    </submittedName>
</protein>
<dbReference type="AlphaFoldDB" id="A0ABD7J4Q2"/>
<keyword evidence="1" id="KW-0812">Transmembrane</keyword>
<name>A0ABD7J4Q2_KLEPN</name>